<dbReference type="InterPro" id="IPR013087">
    <property type="entry name" value="Znf_C2H2_type"/>
</dbReference>
<feature type="region of interest" description="Disordered" evidence="1">
    <location>
        <begin position="1"/>
        <end position="67"/>
    </location>
</feature>
<dbReference type="AlphaFoldDB" id="A0AAD4PZR6"/>
<feature type="compositionally biased region" description="Basic residues" evidence="1">
    <location>
        <begin position="33"/>
        <end position="48"/>
    </location>
</feature>
<dbReference type="Proteomes" id="UP001201262">
    <property type="component" value="Unassembled WGS sequence"/>
</dbReference>
<comment type="caution">
    <text evidence="3">The sequence shown here is derived from an EMBL/GenBank/DDBJ whole genome shotgun (WGS) entry which is preliminary data.</text>
</comment>
<keyword evidence="4" id="KW-1185">Reference proteome</keyword>
<reference evidence="3" key="1">
    <citation type="submission" date="2021-12" db="EMBL/GenBank/DDBJ databases">
        <title>Convergent genome expansion in fungi linked to evolution of root-endophyte symbiosis.</title>
        <authorList>
            <consortium name="DOE Joint Genome Institute"/>
            <person name="Ke Y.-H."/>
            <person name="Bonito G."/>
            <person name="Liao H.-L."/>
            <person name="Looney B."/>
            <person name="Rojas-Flechas A."/>
            <person name="Nash J."/>
            <person name="Hameed K."/>
            <person name="Schadt C."/>
            <person name="Martin F."/>
            <person name="Crous P.W."/>
            <person name="Miettinen O."/>
            <person name="Magnuson J.K."/>
            <person name="Labbe J."/>
            <person name="Jacobson D."/>
            <person name="Doktycz M.J."/>
            <person name="Veneault-Fourrey C."/>
            <person name="Kuo A."/>
            <person name="Mondo S."/>
            <person name="Calhoun S."/>
            <person name="Riley R."/>
            <person name="Ohm R."/>
            <person name="LaButti K."/>
            <person name="Andreopoulos B."/>
            <person name="Pangilinan J."/>
            <person name="Nolan M."/>
            <person name="Tritt A."/>
            <person name="Clum A."/>
            <person name="Lipzen A."/>
            <person name="Daum C."/>
            <person name="Barry K."/>
            <person name="Grigoriev I.V."/>
            <person name="Vilgalys R."/>
        </authorList>
    </citation>
    <scope>NUCLEOTIDE SEQUENCE</scope>
    <source>
        <strain evidence="3">PMI_201</strain>
    </source>
</reference>
<dbReference type="InterPro" id="IPR019622">
    <property type="entry name" value="Rrn9_dom"/>
</dbReference>
<sequence length="630" mass="72046">MTATSADEYPLYEQSEVDLASDSHEDDAVSNKGRVRRRGQTTGSRRRSATRDTSQSPPPYRPNRWTGSDERWRHLTLPERKLIEQLDELENRDWSLGLYKAHLIKERRKIRLENDQEFRTKNRQADWTAWPLDPEEVARLDSHIEYTLRKRRDSSSSSHQPQTDLKRTAYIDLNGRRRNAAPDPNYSESLSDEDSISDPPSIADSTEIIASYKPHVFKAETDFRESASLEEAVIAQMMKAAKERFWKRQSAPDFQSAGYTVSADDEMVAMQLQPIARNILAQFDDLLFGMHQRADKGHPSRRKGSVFSSPRRSVTGDDTNNDSDGESGDQYRGRSGRRSVSISARGKGRSKSKAASSQWGPSSVSHSRVGDRYATVSPSRKRVANRTWESVMLVASLLDWPEEVLDRANERVQELFGKTAPLAPRRRDLKVQYLGRGLVLPVPANPRHIEPLIHRSDLDKHKPLIHSGENAMTSVDQSRSLSRSRSAIGVDIPATEDQDESADLKRGPKEDVDKHPVCPVAKCSRHTVPFSRPWNLKEHMKRKHPKVNLSLPQPRQGEIKAPKWKSEETVLSSDDQAEYEVAEEEEVKPKFFCPVETCSRHRKGFTRKWNRQKHIKKLHPEFWSKQVDSE</sequence>
<accession>A0AAD4PZR6</accession>
<feature type="compositionally biased region" description="Polar residues" evidence="1">
    <location>
        <begin position="470"/>
        <end position="485"/>
    </location>
</feature>
<feature type="compositionally biased region" description="Basic and acidic residues" evidence="1">
    <location>
        <begin position="502"/>
        <end position="513"/>
    </location>
</feature>
<feature type="region of interest" description="Disordered" evidence="1">
    <location>
        <begin position="294"/>
        <end position="374"/>
    </location>
</feature>
<proteinExistence type="predicted"/>
<dbReference type="GeneID" id="70245371"/>
<organism evidence="3 4">
    <name type="scientific">Talaromyces proteolyticus</name>
    <dbReference type="NCBI Taxonomy" id="1131652"/>
    <lineage>
        <taxon>Eukaryota</taxon>
        <taxon>Fungi</taxon>
        <taxon>Dikarya</taxon>
        <taxon>Ascomycota</taxon>
        <taxon>Pezizomycotina</taxon>
        <taxon>Eurotiomycetes</taxon>
        <taxon>Eurotiomycetidae</taxon>
        <taxon>Eurotiales</taxon>
        <taxon>Trichocomaceae</taxon>
        <taxon>Talaromyces</taxon>
        <taxon>Talaromyces sect. Bacilispori</taxon>
    </lineage>
</organism>
<name>A0AAD4PZR6_9EURO</name>
<dbReference type="EMBL" id="JAJTJA010000002">
    <property type="protein sequence ID" value="KAH8703293.1"/>
    <property type="molecule type" value="Genomic_DNA"/>
</dbReference>
<evidence type="ECO:0000256" key="1">
    <source>
        <dbReference type="SAM" id="MobiDB-lite"/>
    </source>
</evidence>
<evidence type="ECO:0000313" key="3">
    <source>
        <dbReference type="EMBL" id="KAH8703293.1"/>
    </source>
</evidence>
<evidence type="ECO:0000313" key="4">
    <source>
        <dbReference type="Proteomes" id="UP001201262"/>
    </source>
</evidence>
<gene>
    <name evidence="3" type="ORF">BGW36DRAFT_369104</name>
</gene>
<dbReference type="RefSeq" id="XP_046076311.1">
    <property type="nucleotide sequence ID" value="XM_046215084.1"/>
</dbReference>
<feature type="region of interest" description="Disordered" evidence="1">
    <location>
        <begin position="468"/>
        <end position="513"/>
    </location>
</feature>
<protein>
    <recommendedName>
        <fullName evidence="2">C2H2-type domain-containing protein</fullName>
    </recommendedName>
</protein>
<feature type="domain" description="C2H2-type" evidence="2">
    <location>
        <begin position="591"/>
        <end position="619"/>
    </location>
</feature>
<dbReference type="Pfam" id="PF10680">
    <property type="entry name" value="RRN9"/>
    <property type="match status" value="1"/>
</dbReference>
<feature type="compositionally biased region" description="Polar residues" evidence="1">
    <location>
        <begin position="306"/>
        <end position="318"/>
    </location>
</feature>
<dbReference type="SMART" id="SM00355">
    <property type="entry name" value="ZnF_C2H2"/>
    <property type="match status" value="2"/>
</dbReference>
<feature type="region of interest" description="Disordered" evidence="1">
    <location>
        <begin position="149"/>
        <end position="202"/>
    </location>
</feature>
<feature type="domain" description="C2H2-type" evidence="2">
    <location>
        <begin position="516"/>
        <end position="544"/>
    </location>
</feature>
<evidence type="ECO:0000259" key="2">
    <source>
        <dbReference type="SMART" id="SM00355"/>
    </source>
</evidence>